<dbReference type="Gene3D" id="3.40.50.2000">
    <property type="entry name" value="Glycogen Phosphorylase B"/>
    <property type="match status" value="2"/>
</dbReference>
<evidence type="ECO:0000313" key="6">
    <source>
        <dbReference type="EMBL" id="RFA25627.1"/>
    </source>
</evidence>
<proteinExistence type="predicted"/>
<dbReference type="Pfam" id="PF13439">
    <property type="entry name" value="Glyco_transf_4"/>
    <property type="match status" value="1"/>
</dbReference>
<protein>
    <recommendedName>
        <fullName evidence="1">D-inositol 3-phosphate glycosyltransferase</fullName>
    </recommendedName>
</protein>
<evidence type="ECO:0000256" key="2">
    <source>
        <dbReference type="ARBA" id="ARBA00022676"/>
    </source>
</evidence>
<dbReference type="AlphaFoldDB" id="A0A3E0W7M7"/>
<dbReference type="RefSeq" id="WP_116419388.1">
    <property type="nucleotide sequence ID" value="NZ_NBXC01000025.1"/>
</dbReference>
<evidence type="ECO:0000256" key="1">
    <source>
        <dbReference type="ARBA" id="ARBA00021292"/>
    </source>
</evidence>
<accession>A0A3E0W7M7</accession>
<reference evidence="6 7" key="1">
    <citation type="submission" date="2017-04" db="EMBL/GenBank/DDBJ databases">
        <title>Comparative genome analysis of Subtercola boreus.</title>
        <authorList>
            <person name="Cho Y.-J."/>
            <person name="Cho A."/>
            <person name="Kim O.-S."/>
            <person name="Lee J.-I."/>
        </authorList>
    </citation>
    <scope>NUCLEOTIDE SEQUENCE [LARGE SCALE GENOMIC DNA]</scope>
    <source>
        <strain evidence="6 7">P28004</strain>
    </source>
</reference>
<dbReference type="PANTHER" id="PTHR45947:SF3">
    <property type="entry name" value="SULFOQUINOVOSYL TRANSFERASE SQD2"/>
    <property type="match status" value="1"/>
</dbReference>
<dbReference type="Pfam" id="PF00534">
    <property type="entry name" value="Glycos_transf_1"/>
    <property type="match status" value="1"/>
</dbReference>
<dbReference type="SUPFAM" id="SSF53756">
    <property type="entry name" value="UDP-Glycosyltransferase/glycogen phosphorylase"/>
    <property type="match status" value="1"/>
</dbReference>
<dbReference type="InterPro" id="IPR001296">
    <property type="entry name" value="Glyco_trans_1"/>
</dbReference>
<gene>
    <name evidence="6" type="ORF">B7R25_12990</name>
</gene>
<organism evidence="6 7">
    <name type="scientific">Subtercola boreus</name>
    <dbReference type="NCBI Taxonomy" id="120213"/>
    <lineage>
        <taxon>Bacteria</taxon>
        <taxon>Bacillati</taxon>
        <taxon>Actinomycetota</taxon>
        <taxon>Actinomycetes</taxon>
        <taxon>Micrococcales</taxon>
        <taxon>Microbacteriaceae</taxon>
        <taxon>Subtercola</taxon>
    </lineage>
</organism>
<evidence type="ECO:0000313" key="7">
    <source>
        <dbReference type="Proteomes" id="UP000257080"/>
    </source>
</evidence>
<comment type="caution">
    <text evidence="6">The sequence shown here is derived from an EMBL/GenBank/DDBJ whole genome shotgun (WGS) entry which is preliminary data.</text>
</comment>
<dbReference type="GO" id="GO:1901137">
    <property type="term" value="P:carbohydrate derivative biosynthetic process"/>
    <property type="evidence" value="ECO:0007669"/>
    <property type="project" value="UniProtKB-ARBA"/>
</dbReference>
<dbReference type="Proteomes" id="UP000257080">
    <property type="component" value="Unassembled WGS sequence"/>
</dbReference>
<dbReference type="InterPro" id="IPR050194">
    <property type="entry name" value="Glycosyltransferase_grp1"/>
</dbReference>
<feature type="domain" description="Glycosyl transferase family 1" evidence="4">
    <location>
        <begin position="194"/>
        <end position="339"/>
    </location>
</feature>
<feature type="domain" description="Glycosyltransferase subfamily 4-like N-terminal" evidence="5">
    <location>
        <begin position="26"/>
        <end position="186"/>
    </location>
</feature>
<dbReference type="GO" id="GO:0016757">
    <property type="term" value="F:glycosyltransferase activity"/>
    <property type="evidence" value="ECO:0007669"/>
    <property type="project" value="UniProtKB-KW"/>
</dbReference>
<evidence type="ECO:0000256" key="3">
    <source>
        <dbReference type="ARBA" id="ARBA00022679"/>
    </source>
</evidence>
<dbReference type="InterPro" id="IPR028098">
    <property type="entry name" value="Glyco_trans_4-like_N"/>
</dbReference>
<dbReference type="PANTHER" id="PTHR45947">
    <property type="entry name" value="SULFOQUINOVOSYL TRANSFERASE SQD2"/>
    <property type="match status" value="1"/>
</dbReference>
<keyword evidence="3" id="KW-0808">Transferase</keyword>
<evidence type="ECO:0000259" key="4">
    <source>
        <dbReference type="Pfam" id="PF00534"/>
    </source>
</evidence>
<keyword evidence="2" id="KW-0328">Glycosyltransferase</keyword>
<sequence length="400" mass="42214">MRPASHPLRIAVIAPMRYAITEPHAGGLESSVWHQVDTLRARGHHVTLAAVAGSDFLDNSPDALVLPPVVWGPGEAPNDVDYPVGYLPGALRALEGALSYIASHSDEFDVVHNHSLHGTPLAWSGRLGVPMVSTLHTPVLPDLVAGHAVDSSSPSRFIAVSTHTASEWMPAGIESTVVPNAVDASRWPLGPGGPDLVWFGRIVVEKGAHLAIRAALGLGRRIAIAGRIGDPEYFENEVRPLLGANAVYLGELRQPELAELVGRSSCALVTPVWEEPFGLIIAEAMMTGTPVACFDTGGVSEVVGTMPGARLVTMGDVAGLASAADELIRAEQRDAGIRRRTRVDAVARFSLEMRVLELEVMYRQLMLDGTLGVDGVAVGDAAPFGVDGVRETPGYPAASA</sequence>
<dbReference type="EMBL" id="NBXE01000030">
    <property type="protein sequence ID" value="RFA25627.1"/>
    <property type="molecule type" value="Genomic_DNA"/>
</dbReference>
<evidence type="ECO:0000259" key="5">
    <source>
        <dbReference type="Pfam" id="PF13439"/>
    </source>
</evidence>
<name>A0A3E0W7M7_9MICO</name>
<dbReference type="OrthoDB" id="9809227at2"/>